<organism evidence="2 3">
    <name type="scientific">Thermocatellispora tengchongensis</name>
    <dbReference type="NCBI Taxonomy" id="1073253"/>
    <lineage>
        <taxon>Bacteria</taxon>
        <taxon>Bacillati</taxon>
        <taxon>Actinomycetota</taxon>
        <taxon>Actinomycetes</taxon>
        <taxon>Streptosporangiales</taxon>
        <taxon>Streptosporangiaceae</taxon>
        <taxon>Thermocatellispora</taxon>
    </lineage>
</organism>
<dbReference type="Proteomes" id="UP000578449">
    <property type="component" value="Unassembled WGS sequence"/>
</dbReference>
<evidence type="ECO:0000313" key="2">
    <source>
        <dbReference type="EMBL" id="MBB5133512.1"/>
    </source>
</evidence>
<dbReference type="AlphaFoldDB" id="A0A840P2D2"/>
<dbReference type="RefSeq" id="WP_185050468.1">
    <property type="nucleotide sequence ID" value="NZ_BAABIX010000001.1"/>
</dbReference>
<sequence>MTVTGDRVPALRGRIERFLATGEKACLLDPAALDDALALLADLSGLSGASAGSLALVARFHALRVAVQDASATPDFVVMAACAETLRLAGASQHTPAEALRGMAELERGGPEDAALLRRPSTWVRFAAQAADATARSLGRELVRLAVLLHAEGLWPEPVPPADLCAEIRVHLLGTPDPGTLEYGIALVESLLACLAAPDRAGSLNDVAFAHLAAYEIDGERARLDAAVDAARRAVAAAGGADLAVCLSGLGTALQTLANATGSVRAADEAAEAAGRAVAVAAHDDPNRAAYLVNRSAALLEQAEVSLAGDLDAAIRAAREAAGIPGASAGVAASAETNLCLALLNRYERGAGGDDDLTAAVEAGWRALRLEPDGPLRPSRLSNLSRALRMRYGRTGADEDLDQALATAEEAVAASAGDVVNLDGYLSNLAIAQLDHYGRTGTAADLDTALRTARRAVSATPGGHPARRAGRLANLANTLLAAARSRGAADLGEAVEVSRLALDSTPEGHPDRIMHLLNLAGALRAAYDATGSLAELLEAGELAEQADALVPGGHPLRGIASYTLGAVAQTLAVRGGAAHGREQAAAHAQRAVTALRAAVAAFPPGHRMRPAALDGLANALQILSWLTADPAALTEAVETGRAALRETPVGDPARPGRLCNLSIAARSLHESTWLPEAVHEAARLAGEAVAATAADEPEHAVAQFLLGEALYGGRPDLRDPAGFEDVLDAYRRASAVPTGAPVVRAHAAAAWGRLAAVLGDHREALRGLTTAVELLELVVPAAMGLPDQEHRLAGFPDFTGVASDAAACALALGGAGLALELLERGRGLLIGHALDTRVDLAALERRAPELAARFGELCRSLDRARATAPDLPTGRLLAPAVRSATVAGLRARYEELTRLLAEIRRIRGFGRFMDRPDVEELKAAAAGGAVIVINVSDFGSHALIVTPRAVTATPLEDLHPAAVRGKVRLFSEALREGRPGTADEDTIHDVLEWLWDTIAQTVLKRLREHGPIRRVWWSATGPLALLPLHAAGRRGEPGVLDEVVSSYTPTLSALARVPAPPAGDGPPRGLVVSMPRTPRHRPLPGAAAAPGLMRSVCPGATDELTGPAATREAVLNALPGHRYVHLACHAYTDPARPSRSRLVLHDHARAPLTVADVLGLHAGGELAFLSACGTARTGAELADEGIHLVSAFQLAGYRHVVGTLWTVADRHTVRVDSHVYRALRESGDPGRVPLALHEAVLEQRRRWPDHPSVWACHTHSGAGGT</sequence>
<evidence type="ECO:0000259" key="1">
    <source>
        <dbReference type="Pfam" id="PF12770"/>
    </source>
</evidence>
<dbReference type="InterPro" id="IPR024983">
    <property type="entry name" value="CHAT_dom"/>
</dbReference>
<feature type="domain" description="CHAT" evidence="1">
    <location>
        <begin position="989"/>
        <end position="1261"/>
    </location>
</feature>
<dbReference type="Pfam" id="PF12770">
    <property type="entry name" value="CHAT"/>
    <property type="match status" value="1"/>
</dbReference>
<evidence type="ECO:0000313" key="3">
    <source>
        <dbReference type="Proteomes" id="UP000578449"/>
    </source>
</evidence>
<accession>A0A840P2D2</accession>
<reference evidence="2 3" key="1">
    <citation type="submission" date="2020-08" db="EMBL/GenBank/DDBJ databases">
        <title>Genomic Encyclopedia of Type Strains, Phase IV (KMG-IV): sequencing the most valuable type-strain genomes for metagenomic binning, comparative biology and taxonomic classification.</title>
        <authorList>
            <person name="Goeker M."/>
        </authorList>
    </citation>
    <scope>NUCLEOTIDE SEQUENCE [LARGE SCALE GENOMIC DNA]</scope>
    <source>
        <strain evidence="2 3">DSM 45615</strain>
    </source>
</reference>
<protein>
    <recommendedName>
        <fullName evidence="1">CHAT domain-containing protein</fullName>
    </recommendedName>
</protein>
<gene>
    <name evidence="2" type="ORF">HNP84_003238</name>
</gene>
<dbReference type="EMBL" id="JACHGN010000006">
    <property type="protein sequence ID" value="MBB5133512.1"/>
    <property type="molecule type" value="Genomic_DNA"/>
</dbReference>
<name>A0A840P2D2_9ACTN</name>
<keyword evidence="3" id="KW-1185">Reference proteome</keyword>
<proteinExistence type="predicted"/>
<comment type="caution">
    <text evidence="2">The sequence shown here is derived from an EMBL/GenBank/DDBJ whole genome shotgun (WGS) entry which is preliminary data.</text>
</comment>